<feature type="domain" description="AsmA" evidence="1">
    <location>
        <begin position="294"/>
        <end position="524"/>
    </location>
</feature>
<name>A0ABW7HDQ3_9BURK</name>
<protein>
    <submittedName>
        <fullName evidence="2">AsmA family protein</fullName>
    </submittedName>
</protein>
<dbReference type="PANTHER" id="PTHR30441:SF4">
    <property type="entry name" value="PROTEIN ASMA"/>
    <property type="match status" value="1"/>
</dbReference>
<organism evidence="2 3">
    <name type="scientific">Pelomonas candidula</name>
    <dbReference type="NCBI Taxonomy" id="3299025"/>
    <lineage>
        <taxon>Bacteria</taxon>
        <taxon>Pseudomonadati</taxon>
        <taxon>Pseudomonadota</taxon>
        <taxon>Betaproteobacteria</taxon>
        <taxon>Burkholderiales</taxon>
        <taxon>Sphaerotilaceae</taxon>
        <taxon>Roseateles</taxon>
    </lineage>
</organism>
<keyword evidence="3" id="KW-1185">Reference proteome</keyword>
<accession>A0ABW7HDQ3</accession>
<dbReference type="Pfam" id="PF05170">
    <property type="entry name" value="AsmA"/>
    <property type="match status" value="1"/>
</dbReference>
<comment type="caution">
    <text evidence="2">The sequence shown here is derived from an EMBL/GenBank/DDBJ whole genome shotgun (WGS) entry which is preliminary data.</text>
</comment>
<evidence type="ECO:0000259" key="1">
    <source>
        <dbReference type="Pfam" id="PF05170"/>
    </source>
</evidence>
<evidence type="ECO:0000313" key="3">
    <source>
        <dbReference type="Proteomes" id="UP001606134"/>
    </source>
</evidence>
<dbReference type="InterPro" id="IPR052894">
    <property type="entry name" value="AsmA-related"/>
</dbReference>
<proteinExistence type="predicted"/>
<sequence>MKRTGPVIVGTLLLAAIAGVAALEYAGWPGLAPRLAARGGYGLRMDPASRVHLFWNPRLLAPQLRVIGTQGDTLADARDVVLAWQWGDLWRWRHGEPLRLRLVQAESLALTWQRDADGRTTWPLQSSAGAKHEPVAIPQIDQLVIHNGTARLDDAPLLLLGEARFATDSDGRWTADVKGRLRGQQLALDAQASAGLALLSTPQAGVPPVRLRVALSQGPQQLDFDGTAASLLDARALDGWLQVRGSSLAAAGRPFGVALPHTPAFELGGRLRHASGLWQLGAVRARIGGSRLAGDFAFDTRSRRPLLNGTLRGGPLRLADLGPAIGTDAPPSRPGRVLPDRPLDLPALHMMDARVDVALTRLDLGSPHLAPLSPVDGHVVLADGVLTLSQLRAGVAGGSISGSARLDTQPVPPVWLASLDASDLAVERWFKPDVKALTAHPVTGRLQARLDVQGRGHSTAELMASLNGPVQLRLEHGSVSHLLTEAMGLDVAQGLGMLIKGDENLPLNCARLDGRFTAGVLRPRTALMDNRDSRIDVDGSISLASETLDLRAVTRPKDFSPLALRAPLRLQGTLAAPRVALEGRRLGGRAIAALALGSLAPPAALLAFVDPGEKLPPVDCSLTPRQSG</sequence>
<dbReference type="RefSeq" id="WP_394412128.1">
    <property type="nucleotide sequence ID" value="NZ_JBIGIC010000007.1"/>
</dbReference>
<evidence type="ECO:0000313" key="2">
    <source>
        <dbReference type="EMBL" id="MFG6488045.1"/>
    </source>
</evidence>
<dbReference type="InterPro" id="IPR007844">
    <property type="entry name" value="AsmA"/>
</dbReference>
<gene>
    <name evidence="2" type="ORF">ACG04R_15275</name>
</gene>
<reference evidence="2 3" key="1">
    <citation type="submission" date="2024-08" db="EMBL/GenBank/DDBJ databases">
        <authorList>
            <person name="Lu H."/>
        </authorList>
    </citation>
    <scope>NUCLEOTIDE SEQUENCE [LARGE SCALE GENOMIC DNA]</scope>
    <source>
        <strain evidence="2 3">BYS78W</strain>
    </source>
</reference>
<dbReference type="PANTHER" id="PTHR30441">
    <property type="entry name" value="DUF748 DOMAIN-CONTAINING PROTEIN"/>
    <property type="match status" value="1"/>
</dbReference>
<dbReference type="EMBL" id="JBIGIC010000007">
    <property type="protein sequence ID" value="MFG6488045.1"/>
    <property type="molecule type" value="Genomic_DNA"/>
</dbReference>
<dbReference type="Proteomes" id="UP001606134">
    <property type="component" value="Unassembled WGS sequence"/>
</dbReference>